<evidence type="ECO:0000256" key="1">
    <source>
        <dbReference type="SAM" id="Coils"/>
    </source>
</evidence>
<reference evidence="2 3" key="1">
    <citation type="submission" date="2019-07" db="EMBL/GenBank/DDBJ databases">
        <authorList>
            <person name="Jastrzebski P J."/>
            <person name="Paukszto L."/>
            <person name="Jastrzebski P J."/>
        </authorList>
    </citation>
    <scope>NUCLEOTIDE SEQUENCE [LARGE SCALE GENOMIC DNA]</scope>
    <source>
        <strain evidence="2 3">WMS-il1</strain>
    </source>
</reference>
<keyword evidence="3" id="KW-1185">Reference proteome</keyword>
<feature type="non-terminal residue" evidence="2">
    <location>
        <position position="139"/>
    </location>
</feature>
<sequence>LISIKNEYESILEQYRDTASQLEPAKELLFTVTNEYERRIASHYIQEKEETISLKETIKQLESRISRIKQEREESRIMLTKLQQKLKELSVELLHESDARKLAIMDLNQLQTEYKDLLKYSKDLNDSENDDAVILKIAL</sequence>
<dbReference type="EMBL" id="CABIJS010000708">
    <property type="protein sequence ID" value="VUZ56697.1"/>
    <property type="molecule type" value="Genomic_DNA"/>
</dbReference>
<feature type="coiled-coil region" evidence="1">
    <location>
        <begin position="44"/>
        <end position="99"/>
    </location>
</feature>
<accession>A0A564ZB30</accession>
<dbReference type="AlphaFoldDB" id="A0A564ZB30"/>
<evidence type="ECO:0000313" key="3">
    <source>
        <dbReference type="Proteomes" id="UP000321570"/>
    </source>
</evidence>
<keyword evidence="1" id="KW-0175">Coiled coil</keyword>
<organism evidence="2 3">
    <name type="scientific">Hymenolepis diminuta</name>
    <name type="common">Rat tapeworm</name>
    <dbReference type="NCBI Taxonomy" id="6216"/>
    <lineage>
        <taxon>Eukaryota</taxon>
        <taxon>Metazoa</taxon>
        <taxon>Spiralia</taxon>
        <taxon>Lophotrochozoa</taxon>
        <taxon>Platyhelminthes</taxon>
        <taxon>Cestoda</taxon>
        <taxon>Eucestoda</taxon>
        <taxon>Cyclophyllidea</taxon>
        <taxon>Hymenolepididae</taxon>
        <taxon>Hymenolepis</taxon>
    </lineage>
</organism>
<name>A0A564ZB30_HYMDI</name>
<feature type="non-terminal residue" evidence="2">
    <location>
        <position position="1"/>
    </location>
</feature>
<proteinExistence type="predicted"/>
<gene>
    <name evidence="2" type="ORF">WMSIL1_LOCUS14288</name>
</gene>
<protein>
    <submittedName>
        <fullName evidence="2">Uncharacterized protein</fullName>
    </submittedName>
</protein>
<evidence type="ECO:0000313" key="2">
    <source>
        <dbReference type="EMBL" id="VUZ56697.1"/>
    </source>
</evidence>
<dbReference type="Proteomes" id="UP000321570">
    <property type="component" value="Unassembled WGS sequence"/>
</dbReference>